<evidence type="ECO:0000256" key="1">
    <source>
        <dbReference type="ARBA" id="ARBA00004123"/>
    </source>
</evidence>
<feature type="domain" description="WRKY" evidence="7">
    <location>
        <begin position="148"/>
        <end position="213"/>
    </location>
</feature>
<dbReference type="InterPro" id="IPR003657">
    <property type="entry name" value="WRKY_dom"/>
</dbReference>
<dbReference type="GO" id="GO:0003700">
    <property type="term" value="F:DNA-binding transcription factor activity"/>
    <property type="evidence" value="ECO:0007669"/>
    <property type="project" value="InterPro"/>
</dbReference>
<protein>
    <recommendedName>
        <fullName evidence="7">WRKY domain-containing protein</fullName>
    </recommendedName>
</protein>
<evidence type="ECO:0000259" key="7">
    <source>
        <dbReference type="PROSITE" id="PS50811"/>
    </source>
</evidence>
<accession>A0AAN7JVM6</accession>
<organism evidence="8 9">
    <name type="scientific">Trapa incisa</name>
    <dbReference type="NCBI Taxonomy" id="236973"/>
    <lineage>
        <taxon>Eukaryota</taxon>
        <taxon>Viridiplantae</taxon>
        <taxon>Streptophyta</taxon>
        <taxon>Embryophyta</taxon>
        <taxon>Tracheophyta</taxon>
        <taxon>Spermatophyta</taxon>
        <taxon>Magnoliopsida</taxon>
        <taxon>eudicotyledons</taxon>
        <taxon>Gunneridae</taxon>
        <taxon>Pentapetalae</taxon>
        <taxon>rosids</taxon>
        <taxon>malvids</taxon>
        <taxon>Myrtales</taxon>
        <taxon>Lythraceae</taxon>
        <taxon>Trapa</taxon>
    </lineage>
</organism>
<dbReference type="AlphaFoldDB" id="A0AAN7JVM6"/>
<dbReference type="SUPFAM" id="SSF118290">
    <property type="entry name" value="WRKY DNA-binding domain"/>
    <property type="match status" value="1"/>
</dbReference>
<comment type="subcellular location">
    <subcellularLocation>
        <location evidence="1">Nucleus</location>
    </subcellularLocation>
</comment>
<keyword evidence="9" id="KW-1185">Reference proteome</keyword>
<feature type="region of interest" description="Disordered" evidence="6">
    <location>
        <begin position="1"/>
        <end position="24"/>
    </location>
</feature>
<feature type="compositionally biased region" description="Polar residues" evidence="6">
    <location>
        <begin position="92"/>
        <end position="101"/>
    </location>
</feature>
<dbReference type="PROSITE" id="PS50811">
    <property type="entry name" value="WRKY"/>
    <property type="match status" value="1"/>
</dbReference>
<dbReference type="PANTHER" id="PTHR31221">
    <property type="entry name" value="WRKY TRANSCRIPTION FACTOR PROTEIN 1-RELATED"/>
    <property type="match status" value="1"/>
</dbReference>
<keyword evidence="4" id="KW-0804">Transcription</keyword>
<evidence type="ECO:0000256" key="2">
    <source>
        <dbReference type="ARBA" id="ARBA00023015"/>
    </source>
</evidence>
<evidence type="ECO:0000313" key="9">
    <source>
        <dbReference type="Proteomes" id="UP001345219"/>
    </source>
</evidence>
<name>A0AAN7JVM6_9MYRT</name>
<feature type="compositionally biased region" description="Basic residues" evidence="6">
    <location>
        <begin position="128"/>
        <end position="139"/>
    </location>
</feature>
<dbReference type="Gene3D" id="2.20.25.80">
    <property type="entry name" value="WRKY domain"/>
    <property type="match status" value="1"/>
</dbReference>
<feature type="region of interest" description="Disordered" evidence="6">
    <location>
        <begin position="253"/>
        <end position="325"/>
    </location>
</feature>
<feature type="compositionally biased region" description="Polar residues" evidence="6">
    <location>
        <begin position="283"/>
        <end position="300"/>
    </location>
</feature>
<reference evidence="8 9" key="1">
    <citation type="journal article" date="2023" name="Hortic Res">
        <title>Pangenome of water caltrop reveals structural variations and asymmetric subgenome divergence after allopolyploidization.</title>
        <authorList>
            <person name="Zhang X."/>
            <person name="Chen Y."/>
            <person name="Wang L."/>
            <person name="Yuan Y."/>
            <person name="Fang M."/>
            <person name="Shi L."/>
            <person name="Lu R."/>
            <person name="Comes H.P."/>
            <person name="Ma Y."/>
            <person name="Chen Y."/>
            <person name="Huang G."/>
            <person name="Zhou Y."/>
            <person name="Zheng Z."/>
            <person name="Qiu Y."/>
        </authorList>
    </citation>
    <scope>NUCLEOTIDE SEQUENCE [LARGE SCALE GENOMIC DNA]</scope>
    <source>
        <tissue evidence="8">Roots</tissue>
    </source>
</reference>
<evidence type="ECO:0000313" key="8">
    <source>
        <dbReference type="EMBL" id="KAK4753550.1"/>
    </source>
</evidence>
<keyword evidence="2" id="KW-0805">Transcription regulation</keyword>
<proteinExistence type="predicted"/>
<dbReference type="Pfam" id="PF03106">
    <property type="entry name" value="WRKY"/>
    <property type="match status" value="1"/>
</dbReference>
<comment type="caution">
    <text evidence="8">The sequence shown here is derived from an EMBL/GenBank/DDBJ whole genome shotgun (WGS) entry which is preliminary data.</text>
</comment>
<dbReference type="SMART" id="SM00774">
    <property type="entry name" value="WRKY"/>
    <property type="match status" value="1"/>
</dbReference>
<keyword evidence="3" id="KW-0238">DNA-binding</keyword>
<dbReference type="Proteomes" id="UP001345219">
    <property type="component" value="Chromosome 2"/>
</dbReference>
<dbReference type="PANTHER" id="PTHR31221:SF334">
    <property type="entry name" value="WRKY TRANSCRIPTION FACTOR 57-RELATED"/>
    <property type="match status" value="1"/>
</dbReference>
<sequence length="325" mass="35167">MDGHKEERLGAGDPSDDFSSSWSNIGDDSSDSVYFFGYDRESTVLSEFGWSLHEPALPPRTAELVSIGIDSSGIAARSTTASGVGGGLATLDATTSNRPSVSSDSSEEPTEKSTSSGGNPQPAETPSKVRKKRQKRVRQPRFAFMTKSEVDHLEDGYRWRKYGQKAVKNSPFPRSYYRCTNSKCTVKKRVERSSEDPTVVITTYEGQHCHHSVGFPRGGGGHLSPVMGDQIVSPPGMISQFYKPQRVLELNPSSRETNIPSRAPNLPICPVPAGSFGSDSHHQLSPHSSSDQSQAQQLGATSLHDLPTDEGLLGDMVPSNMGGQR</sequence>
<evidence type="ECO:0000256" key="5">
    <source>
        <dbReference type="ARBA" id="ARBA00023242"/>
    </source>
</evidence>
<evidence type="ECO:0000256" key="4">
    <source>
        <dbReference type="ARBA" id="ARBA00023163"/>
    </source>
</evidence>
<feature type="compositionally biased region" description="Basic and acidic residues" evidence="6">
    <location>
        <begin position="1"/>
        <end position="10"/>
    </location>
</feature>
<dbReference type="GO" id="GO:0043565">
    <property type="term" value="F:sequence-specific DNA binding"/>
    <property type="evidence" value="ECO:0007669"/>
    <property type="project" value="InterPro"/>
</dbReference>
<feature type="region of interest" description="Disordered" evidence="6">
    <location>
        <begin position="77"/>
        <end position="141"/>
    </location>
</feature>
<gene>
    <name evidence="8" type="ORF">SAY87_001654</name>
</gene>
<keyword evidence="5" id="KW-0539">Nucleus</keyword>
<dbReference type="InterPro" id="IPR036576">
    <property type="entry name" value="WRKY_dom_sf"/>
</dbReference>
<dbReference type="GO" id="GO:0005634">
    <property type="term" value="C:nucleus"/>
    <property type="evidence" value="ECO:0007669"/>
    <property type="project" value="UniProtKB-SubCell"/>
</dbReference>
<dbReference type="FunFam" id="2.20.25.80:FF:000003">
    <property type="entry name" value="WRKY transcription factor 57"/>
    <property type="match status" value="1"/>
</dbReference>
<evidence type="ECO:0000256" key="3">
    <source>
        <dbReference type="ARBA" id="ARBA00023125"/>
    </source>
</evidence>
<dbReference type="EMBL" id="JAXIOK010000015">
    <property type="protein sequence ID" value="KAK4753550.1"/>
    <property type="molecule type" value="Genomic_DNA"/>
</dbReference>
<dbReference type="InterPro" id="IPR044810">
    <property type="entry name" value="WRKY_plant"/>
</dbReference>
<evidence type="ECO:0000256" key="6">
    <source>
        <dbReference type="SAM" id="MobiDB-lite"/>
    </source>
</evidence>